<evidence type="ECO:0000313" key="2">
    <source>
        <dbReference type="EMBL" id="KAF2672483.1"/>
    </source>
</evidence>
<dbReference type="PANTHER" id="PTHR36195:SF4">
    <property type="entry name" value="DOMAIN PROTEIN, PUTATIVE (AFU_ORTHOLOGUE AFUA_5G01990)-RELATED"/>
    <property type="match status" value="1"/>
</dbReference>
<organism evidence="2 3">
    <name type="scientific">Microthyrium microscopicum</name>
    <dbReference type="NCBI Taxonomy" id="703497"/>
    <lineage>
        <taxon>Eukaryota</taxon>
        <taxon>Fungi</taxon>
        <taxon>Dikarya</taxon>
        <taxon>Ascomycota</taxon>
        <taxon>Pezizomycotina</taxon>
        <taxon>Dothideomycetes</taxon>
        <taxon>Dothideomycetes incertae sedis</taxon>
        <taxon>Microthyriales</taxon>
        <taxon>Microthyriaceae</taxon>
        <taxon>Microthyrium</taxon>
    </lineage>
</organism>
<feature type="signal peptide" evidence="1">
    <location>
        <begin position="1"/>
        <end position="21"/>
    </location>
</feature>
<accession>A0A6A6UM02</accession>
<evidence type="ECO:0000256" key="1">
    <source>
        <dbReference type="SAM" id="SignalP"/>
    </source>
</evidence>
<keyword evidence="1" id="KW-0732">Signal</keyword>
<dbReference type="EMBL" id="MU004232">
    <property type="protein sequence ID" value="KAF2672483.1"/>
    <property type="molecule type" value="Genomic_DNA"/>
</dbReference>
<reference evidence="2" key="1">
    <citation type="journal article" date="2020" name="Stud. Mycol.">
        <title>101 Dothideomycetes genomes: a test case for predicting lifestyles and emergence of pathogens.</title>
        <authorList>
            <person name="Haridas S."/>
            <person name="Albert R."/>
            <person name="Binder M."/>
            <person name="Bloem J."/>
            <person name="Labutti K."/>
            <person name="Salamov A."/>
            <person name="Andreopoulos B."/>
            <person name="Baker S."/>
            <person name="Barry K."/>
            <person name="Bills G."/>
            <person name="Bluhm B."/>
            <person name="Cannon C."/>
            <person name="Castanera R."/>
            <person name="Culley D."/>
            <person name="Daum C."/>
            <person name="Ezra D."/>
            <person name="Gonzalez J."/>
            <person name="Henrissat B."/>
            <person name="Kuo A."/>
            <person name="Liang C."/>
            <person name="Lipzen A."/>
            <person name="Lutzoni F."/>
            <person name="Magnuson J."/>
            <person name="Mondo S."/>
            <person name="Nolan M."/>
            <person name="Ohm R."/>
            <person name="Pangilinan J."/>
            <person name="Park H.-J."/>
            <person name="Ramirez L."/>
            <person name="Alfaro M."/>
            <person name="Sun H."/>
            <person name="Tritt A."/>
            <person name="Yoshinaga Y."/>
            <person name="Zwiers L.-H."/>
            <person name="Turgeon B."/>
            <person name="Goodwin S."/>
            <person name="Spatafora J."/>
            <person name="Crous P."/>
            <person name="Grigoriev I."/>
        </authorList>
    </citation>
    <scope>NUCLEOTIDE SEQUENCE</scope>
    <source>
        <strain evidence="2">CBS 115976</strain>
    </source>
</reference>
<name>A0A6A6UM02_9PEZI</name>
<evidence type="ECO:0008006" key="4">
    <source>
        <dbReference type="Google" id="ProtNLM"/>
    </source>
</evidence>
<dbReference type="Pfam" id="PF04681">
    <property type="entry name" value="Bys1"/>
    <property type="match status" value="1"/>
</dbReference>
<gene>
    <name evidence="2" type="ORF">BT63DRAFT_452990</name>
</gene>
<proteinExistence type="predicted"/>
<evidence type="ECO:0000313" key="3">
    <source>
        <dbReference type="Proteomes" id="UP000799302"/>
    </source>
</evidence>
<dbReference type="AlphaFoldDB" id="A0A6A6UM02"/>
<dbReference type="InterPro" id="IPR006771">
    <property type="entry name" value="CetA-like"/>
</dbReference>
<feature type="chain" id="PRO_5025626733" description="BYS1 domain protein" evidence="1">
    <location>
        <begin position="22"/>
        <end position="169"/>
    </location>
</feature>
<protein>
    <recommendedName>
        <fullName evidence="4">BYS1 domain protein</fullName>
    </recommendedName>
</protein>
<keyword evidence="3" id="KW-1185">Reference proteome</keyword>
<dbReference type="PANTHER" id="PTHR36195">
    <property type="entry name" value="DOMAIN PROTEIN, PUTATIVE (AFU_ORTHOLOGUE AFUA_5G01990)-RELATED-RELATED"/>
    <property type="match status" value="1"/>
</dbReference>
<sequence>MFAHKTALAAVAALLSSQALAINGWVHNNCQSPIYVWTAAAPGSIGCTGFCSSPLVQVAPGQGYQAAFQPLPDGDGGVTVKFTTSPDGMATPYQAEFSERAGKIWYNWSGLNGSPLLGMRRSMQVGDGSSCAHSVCDAWSSTCDWYKAPDGQELNVYDCPAGDLVMDIC</sequence>
<dbReference type="Proteomes" id="UP000799302">
    <property type="component" value="Unassembled WGS sequence"/>
</dbReference>